<dbReference type="InterPro" id="IPR011659">
    <property type="entry name" value="WD40"/>
</dbReference>
<accession>A0A7S7NWH3</accession>
<dbReference type="Gene3D" id="3.40.50.1820">
    <property type="entry name" value="alpha/beta hydrolase"/>
    <property type="match status" value="1"/>
</dbReference>
<dbReference type="SUPFAM" id="SSF53474">
    <property type="entry name" value="alpha/beta-Hydrolases"/>
    <property type="match status" value="1"/>
</dbReference>
<dbReference type="InterPro" id="IPR011042">
    <property type="entry name" value="6-blade_b-propeller_TolB-like"/>
</dbReference>
<dbReference type="Pfam" id="PF00326">
    <property type="entry name" value="Peptidase_S9"/>
    <property type="match status" value="1"/>
</dbReference>
<dbReference type="Gene3D" id="2.120.10.30">
    <property type="entry name" value="TolB, C-terminal domain"/>
    <property type="match status" value="2"/>
</dbReference>
<evidence type="ECO:0000313" key="4">
    <source>
        <dbReference type="EMBL" id="QOY91096.1"/>
    </source>
</evidence>
<gene>
    <name evidence="4" type="ORF">IRI77_14460</name>
</gene>
<evidence type="ECO:0000313" key="5">
    <source>
        <dbReference type="Proteomes" id="UP000593892"/>
    </source>
</evidence>
<dbReference type="GO" id="GO:0004252">
    <property type="term" value="F:serine-type endopeptidase activity"/>
    <property type="evidence" value="ECO:0007669"/>
    <property type="project" value="TreeGrafter"/>
</dbReference>
<protein>
    <submittedName>
        <fullName evidence="4">S9 family peptidase</fullName>
    </submittedName>
</protein>
<dbReference type="Pfam" id="PF07676">
    <property type="entry name" value="PD40"/>
    <property type="match status" value="2"/>
</dbReference>
<evidence type="ECO:0000256" key="2">
    <source>
        <dbReference type="ARBA" id="ARBA00022825"/>
    </source>
</evidence>
<dbReference type="RefSeq" id="WP_194452751.1">
    <property type="nucleotide sequence ID" value="NZ_CP063849.1"/>
</dbReference>
<evidence type="ECO:0000259" key="3">
    <source>
        <dbReference type="Pfam" id="PF00326"/>
    </source>
</evidence>
<dbReference type="InterPro" id="IPR001375">
    <property type="entry name" value="Peptidase_S9_cat"/>
</dbReference>
<proteinExistence type="predicted"/>
<keyword evidence="2" id="KW-0720">Serine protease</keyword>
<dbReference type="Proteomes" id="UP000593892">
    <property type="component" value="Chromosome"/>
</dbReference>
<keyword evidence="2" id="KW-0645">Protease</keyword>
<dbReference type="EMBL" id="CP063849">
    <property type="protein sequence ID" value="QOY91096.1"/>
    <property type="molecule type" value="Genomic_DNA"/>
</dbReference>
<dbReference type="PANTHER" id="PTHR42776:SF27">
    <property type="entry name" value="DIPEPTIDYL PEPTIDASE FAMILY MEMBER 6"/>
    <property type="match status" value="1"/>
</dbReference>
<keyword evidence="1" id="KW-0378">Hydrolase</keyword>
<dbReference type="SUPFAM" id="SSF82171">
    <property type="entry name" value="DPP6 N-terminal domain-like"/>
    <property type="match status" value="1"/>
</dbReference>
<keyword evidence="5" id="KW-1185">Reference proteome</keyword>
<feature type="domain" description="Peptidase S9 prolyl oligopeptidase catalytic" evidence="3">
    <location>
        <begin position="476"/>
        <end position="685"/>
    </location>
</feature>
<organism evidence="4 5">
    <name type="scientific">Paludibaculum fermentans</name>
    <dbReference type="NCBI Taxonomy" id="1473598"/>
    <lineage>
        <taxon>Bacteria</taxon>
        <taxon>Pseudomonadati</taxon>
        <taxon>Acidobacteriota</taxon>
        <taxon>Terriglobia</taxon>
        <taxon>Bryobacterales</taxon>
        <taxon>Bryobacteraceae</taxon>
        <taxon>Paludibaculum</taxon>
    </lineage>
</organism>
<dbReference type="InterPro" id="IPR029058">
    <property type="entry name" value="AB_hydrolase_fold"/>
</dbReference>
<dbReference type="GO" id="GO:0006508">
    <property type="term" value="P:proteolysis"/>
    <property type="evidence" value="ECO:0007669"/>
    <property type="project" value="InterPro"/>
</dbReference>
<sequence>MAAVDVASNGAFAVYGVRSMFADAGKEGEVEYGYRTHLWRVDLNDPAAQPIQLTFGNRNDSSPQLSSDGKWLAFLRTDNAAGGDTKSKPKPQVFLLRMDAPGEPQPVTSLEQGAGSVVWRPDGQALLVSSAIPLSKLDGVPPYSLERPGREYEAYTKEQLEAARPDGDLAQIRAWLYKNGQKDNPTVISRMNFLGEQGLAPEMTISQLFVVDLAAQNKVTQITKGFLPHNNPQWSPDGRLIAYGSFAEAKQHPDRLRRGAVRLMDAAGNGDHAILDDEKHNWQLARFTPDGRQLLVTVSDPADLVYSQPKLALTNLEGQELKLLNEQWDATPQGITYNSDGSILFTSGWHGGFPLLRIRDGHLQMLIESPNGVQLFACGGGKIVYALTSAENPNELYLREPGGKARRLTDLHESWLAGKIVVKPVEKWLTRPDGRRVQYWVMNPEGAEQGKQYPWVLDMHGGPSAMWGPGEFSMWHEFQTFCAWGYGVVYANPRGSSGYGAAFLKANFRNWGAGPAGEVLAALDETVKTNQLVDKDRLFLTGGSYAGYLTAWIVGHDNRFKAAAAQRGVYELSTFYGEGNAYVLVQGAFGGFPWQPEARKILDSESPLTYVSKIQTPLLILHASTDYRTGPTQSQMLFRALEQQGKPVEYIRYPGEGHELTRSGNPGRRMDHMLRMVEFFERYSRNERGAPAATR</sequence>
<dbReference type="PANTHER" id="PTHR42776">
    <property type="entry name" value="SERINE PEPTIDASE S9 FAMILY MEMBER"/>
    <property type="match status" value="1"/>
</dbReference>
<dbReference type="AlphaFoldDB" id="A0A7S7NWH3"/>
<name>A0A7S7NWH3_PALFE</name>
<evidence type="ECO:0000256" key="1">
    <source>
        <dbReference type="ARBA" id="ARBA00022801"/>
    </source>
</evidence>
<reference evidence="4 5" key="1">
    <citation type="submission" date="2020-10" db="EMBL/GenBank/DDBJ databases">
        <title>Complete genome sequence of Paludibaculum fermentans P105T, a facultatively anaerobic acidobacterium capable of dissimilatory Fe(III) reduction.</title>
        <authorList>
            <person name="Dedysh S.N."/>
            <person name="Beletsky A.V."/>
            <person name="Kulichevskaya I.S."/>
            <person name="Mardanov A.V."/>
            <person name="Ravin N.V."/>
        </authorList>
    </citation>
    <scope>NUCLEOTIDE SEQUENCE [LARGE SCALE GENOMIC DNA]</scope>
    <source>
        <strain evidence="4 5">P105</strain>
    </source>
</reference>
<dbReference type="KEGG" id="pfer:IRI77_14460"/>